<dbReference type="Proteomes" id="UP000198939">
    <property type="component" value="Unassembled WGS sequence"/>
</dbReference>
<reference evidence="11" key="1">
    <citation type="submission" date="2016-10" db="EMBL/GenBank/DDBJ databases">
        <authorList>
            <person name="Wibberg D."/>
        </authorList>
    </citation>
    <scope>NUCLEOTIDE SEQUENCE [LARGE SCALE GENOMIC DNA]</scope>
</reference>
<accession>A0A1H8TSK8</accession>
<evidence type="ECO:0000313" key="12">
    <source>
        <dbReference type="Proteomes" id="UP000198939"/>
    </source>
</evidence>
<evidence type="ECO:0000313" key="11">
    <source>
        <dbReference type="Proteomes" id="UP000183063"/>
    </source>
</evidence>
<organism evidence="9 11">
    <name type="scientific">Rhizobium tibeticum</name>
    <dbReference type="NCBI Taxonomy" id="501024"/>
    <lineage>
        <taxon>Bacteria</taxon>
        <taxon>Pseudomonadati</taxon>
        <taxon>Pseudomonadota</taxon>
        <taxon>Alphaproteobacteria</taxon>
        <taxon>Hyphomicrobiales</taxon>
        <taxon>Rhizobiaceae</taxon>
        <taxon>Rhizobium/Agrobacterium group</taxon>
        <taxon>Rhizobium</taxon>
    </lineage>
</organism>
<dbReference type="PANTHER" id="PTHR30537">
    <property type="entry name" value="HTH-TYPE TRANSCRIPTIONAL REGULATOR"/>
    <property type="match status" value="1"/>
</dbReference>
<dbReference type="PRINTS" id="PR00039">
    <property type="entry name" value="HTHLYSR"/>
</dbReference>
<reference evidence="10 12" key="2">
    <citation type="submission" date="2016-10" db="EMBL/GenBank/DDBJ databases">
        <authorList>
            <person name="Varghese N."/>
            <person name="Submissions S."/>
        </authorList>
    </citation>
    <scope>NUCLEOTIDE SEQUENCE [LARGE SCALE GENOMIC DNA]</scope>
    <source>
        <strain evidence="10 12">CGMCC 1.7071</strain>
    </source>
</reference>
<keyword evidence="2" id="KW-0805">Transcription regulation</keyword>
<dbReference type="PROSITE" id="PS50931">
    <property type="entry name" value="HTH_LYSR"/>
    <property type="match status" value="1"/>
</dbReference>
<evidence type="ECO:0000313" key="10">
    <source>
        <dbReference type="EMBL" id="SEO93624.1"/>
    </source>
</evidence>
<dbReference type="SUPFAM" id="SSF46785">
    <property type="entry name" value="Winged helix' DNA-binding domain"/>
    <property type="match status" value="1"/>
</dbReference>
<dbReference type="SUPFAM" id="SSF53850">
    <property type="entry name" value="Periplasmic binding protein-like II"/>
    <property type="match status" value="1"/>
</dbReference>
<keyword evidence="12" id="KW-1185">Reference proteome</keyword>
<evidence type="ECO:0000313" key="9">
    <source>
        <dbReference type="EMBL" id="SEI15935.1"/>
    </source>
</evidence>
<dbReference type="EMBL" id="FNXB01000039">
    <property type="protein sequence ID" value="SEI15935.1"/>
    <property type="molecule type" value="Genomic_DNA"/>
</dbReference>
<evidence type="ECO:0000256" key="3">
    <source>
        <dbReference type="ARBA" id="ARBA00023125"/>
    </source>
</evidence>
<dbReference type="InterPro" id="IPR005119">
    <property type="entry name" value="LysR_subst-bd"/>
</dbReference>
<reference evidence="9" key="3">
    <citation type="submission" date="2016-10" db="EMBL/GenBank/DDBJ databases">
        <authorList>
            <person name="de Groot N.N."/>
        </authorList>
    </citation>
    <scope>NUCLEOTIDE SEQUENCE [LARGE SCALE GENOMIC DNA]</scope>
    <source>
        <strain evidence="9">CCBAU85039</strain>
    </source>
</reference>
<dbReference type="EMBL" id="FOCV01000030">
    <property type="protein sequence ID" value="SEO93624.1"/>
    <property type="molecule type" value="Genomic_DNA"/>
</dbReference>
<sequence>MTLPRKLIPDLTTLQSFESAARHGNFTRAALELNLTQSAISRQIKDLETQLGVLLFERVRQRAILSEAGKRLLPEARRLLHQTEEMMIRAAAGADATATLSIATLPTFGSRWLTPRLAGFLAAHPGSQVDIASRSEPFDFEQESFDLAIHYGQPIWARATCTFLCDEKVVPVASPTLLQSDPVASPTELIHRPLLHLATRPRLWRQWFEHCDIDADPSYRGNRFDQFSMIIEAATMAMGFALLPLYLIEQELSSGKLQIVFDQPMSTENSYYVVTPDGKREHALGSAFTAWLLSQVSNKGTTEP</sequence>
<dbReference type="STRING" id="501024.RTCCBAU85039_5350"/>
<dbReference type="PANTHER" id="PTHR30537:SF26">
    <property type="entry name" value="GLYCINE CLEAVAGE SYSTEM TRANSCRIPTIONAL ACTIVATOR"/>
    <property type="match status" value="1"/>
</dbReference>
<comment type="function">
    <text evidence="5">Transcriptional regulator of the ttuABCDE tartrate utilization operon.</text>
</comment>
<dbReference type="InterPro" id="IPR058163">
    <property type="entry name" value="LysR-type_TF_proteobact-type"/>
</dbReference>
<dbReference type="Gene3D" id="1.10.10.10">
    <property type="entry name" value="Winged helix-like DNA-binding domain superfamily/Winged helix DNA-binding domain"/>
    <property type="match status" value="1"/>
</dbReference>
<gene>
    <name evidence="9" type="primary">gcvA_10</name>
    <name evidence="9" type="ORF">RTCCBAU85039_5350</name>
    <name evidence="10" type="ORF">SAMN05216228_103022</name>
</gene>
<dbReference type="Gene3D" id="3.40.190.10">
    <property type="entry name" value="Periplasmic binding protein-like II"/>
    <property type="match status" value="2"/>
</dbReference>
<evidence type="ECO:0000256" key="4">
    <source>
        <dbReference type="ARBA" id="ARBA00023163"/>
    </source>
</evidence>
<keyword evidence="3" id="KW-0238">DNA-binding</keyword>
<dbReference type="InterPro" id="IPR036388">
    <property type="entry name" value="WH-like_DNA-bd_sf"/>
</dbReference>
<dbReference type="GO" id="GO:0003700">
    <property type="term" value="F:DNA-binding transcription factor activity"/>
    <property type="evidence" value="ECO:0007669"/>
    <property type="project" value="InterPro"/>
</dbReference>
<evidence type="ECO:0000259" key="8">
    <source>
        <dbReference type="PROSITE" id="PS50931"/>
    </source>
</evidence>
<dbReference type="Pfam" id="PF00126">
    <property type="entry name" value="HTH_1"/>
    <property type="match status" value="1"/>
</dbReference>
<evidence type="ECO:0000256" key="7">
    <source>
        <dbReference type="ARBA" id="ARBA00083243"/>
    </source>
</evidence>
<evidence type="ECO:0000256" key="6">
    <source>
        <dbReference type="ARBA" id="ARBA00067332"/>
    </source>
</evidence>
<dbReference type="OrthoDB" id="5526340at2"/>
<dbReference type="Pfam" id="PF03466">
    <property type="entry name" value="LysR_substrate"/>
    <property type="match status" value="1"/>
</dbReference>
<dbReference type="FunFam" id="1.10.10.10:FF:000001">
    <property type="entry name" value="LysR family transcriptional regulator"/>
    <property type="match status" value="1"/>
</dbReference>
<proteinExistence type="inferred from homology"/>
<dbReference type="Proteomes" id="UP000183063">
    <property type="component" value="Unassembled WGS sequence"/>
</dbReference>
<evidence type="ECO:0000256" key="5">
    <source>
        <dbReference type="ARBA" id="ARBA00054626"/>
    </source>
</evidence>
<dbReference type="GO" id="GO:0006351">
    <property type="term" value="P:DNA-templated transcription"/>
    <property type="evidence" value="ECO:0007669"/>
    <property type="project" value="TreeGrafter"/>
</dbReference>
<dbReference type="InterPro" id="IPR000847">
    <property type="entry name" value="LysR_HTH_N"/>
</dbReference>
<comment type="similarity">
    <text evidence="1">Belongs to the LysR transcriptional regulatory family.</text>
</comment>
<name>A0A1H8TSK8_9HYPH</name>
<dbReference type="RefSeq" id="WP_072380059.1">
    <property type="nucleotide sequence ID" value="NZ_FNXB01000039.1"/>
</dbReference>
<evidence type="ECO:0000256" key="2">
    <source>
        <dbReference type="ARBA" id="ARBA00023015"/>
    </source>
</evidence>
<dbReference type="InterPro" id="IPR036390">
    <property type="entry name" value="WH_DNA-bd_sf"/>
</dbReference>
<feature type="domain" description="HTH lysR-type" evidence="8">
    <location>
        <begin position="9"/>
        <end position="66"/>
    </location>
</feature>
<evidence type="ECO:0000256" key="1">
    <source>
        <dbReference type="ARBA" id="ARBA00009437"/>
    </source>
</evidence>
<protein>
    <recommendedName>
        <fullName evidence="6">HTH-type transcriptional regulator TtuA</fullName>
    </recommendedName>
    <alternativeName>
        <fullName evidence="7">Tartrate utilization transcriptional regulator</fullName>
    </alternativeName>
</protein>
<dbReference type="GO" id="GO:0043565">
    <property type="term" value="F:sequence-specific DNA binding"/>
    <property type="evidence" value="ECO:0007669"/>
    <property type="project" value="TreeGrafter"/>
</dbReference>
<keyword evidence="4" id="KW-0804">Transcription</keyword>
<dbReference type="AlphaFoldDB" id="A0A1H8TSK8"/>
<dbReference type="CDD" id="cd08481">
    <property type="entry name" value="PBP2_GcdR_like"/>
    <property type="match status" value="1"/>
</dbReference>